<keyword evidence="1" id="KW-0430">Lectin</keyword>
<evidence type="ECO:0000256" key="3">
    <source>
        <dbReference type="SAM" id="SignalP"/>
    </source>
</evidence>
<dbReference type="CDD" id="cd00037">
    <property type="entry name" value="CLECT"/>
    <property type="match status" value="1"/>
</dbReference>
<dbReference type="PROSITE" id="PS50041">
    <property type="entry name" value="C_TYPE_LECTIN_2"/>
    <property type="match status" value="1"/>
</dbReference>
<gene>
    <name evidence="5" type="ORF">SNE40_011886</name>
</gene>
<dbReference type="SUPFAM" id="SSF56436">
    <property type="entry name" value="C-type lectin-like"/>
    <property type="match status" value="1"/>
</dbReference>
<dbReference type="PROSITE" id="PS00615">
    <property type="entry name" value="C_TYPE_LECTIN_1"/>
    <property type="match status" value="1"/>
</dbReference>
<evidence type="ECO:0000259" key="4">
    <source>
        <dbReference type="PROSITE" id="PS50041"/>
    </source>
</evidence>
<dbReference type="GO" id="GO:0005615">
    <property type="term" value="C:extracellular space"/>
    <property type="evidence" value="ECO:0007669"/>
    <property type="project" value="TreeGrafter"/>
</dbReference>
<dbReference type="Proteomes" id="UP001347796">
    <property type="component" value="Unassembled WGS sequence"/>
</dbReference>
<dbReference type="SMART" id="SM00034">
    <property type="entry name" value="CLECT"/>
    <property type="match status" value="1"/>
</dbReference>
<accession>A0AAN8JMD1</accession>
<sequence>MTGHLEVSMCMLFCVHVFTAAKVNYTLEYTFKREPKLNNFLPMDKLLYYERKLSVLSCNSECVQNLKCLSVTICENSCYFYSIRNHVNITRKFGAVTSIMTTDTKLWYDGYTCKIELLWCYKYHDVNVIWTEAQDICVTEGGNLLTIDTMEKQNIIVTATKNIDSPRNFFTGINDRDQEGTFVDIHGKPIQFTFWYTDDGQPNDYGDQDCMAMATKVQPRWFDDKCNDPHSFICDILIP</sequence>
<dbReference type="GO" id="GO:0030246">
    <property type="term" value="F:carbohydrate binding"/>
    <property type="evidence" value="ECO:0007669"/>
    <property type="project" value="UniProtKB-KW"/>
</dbReference>
<dbReference type="InterPro" id="IPR051663">
    <property type="entry name" value="CLec_Tetranectin-domain"/>
</dbReference>
<dbReference type="AlphaFoldDB" id="A0AAN8JMD1"/>
<dbReference type="InterPro" id="IPR018378">
    <property type="entry name" value="C-type_lectin_CS"/>
</dbReference>
<organism evidence="5 6">
    <name type="scientific">Patella caerulea</name>
    <name type="common">Rayed Mediterranean limpet</name>
    <dbReference type="NCBI Taxonomy" id="87958"/>
    <lineage>
        <taxon>Eukaryota</taxon>
        <taxon>Metazoa</taxon>
        <taxon>Spiralia</taxon>
        <taxon>Lophotrochozoa</taxon>
        <taxon>Mollusca</taxon>
        <taxon>Gastropoda</taxon>
        <taxon>Patellogastropoda</taxon>
        <taxon>Patelloidea</taxon>
        <taxon>Patellidae</taxon>
        <taxon>Patella</taxon>
    </lineage>
</organism>
<reference evidence="5 6" key="1">
    <citation type="submission" date="2024-01" db="EMBL/GenBank/DDBJ databases">
        <title>The genome of the rayed Mediterranean limpet Patella caerulea (Linnaeus, 1758).</title>
        <authorList>
            <person name="Anh-Thu Weber A."/>
            <person name="Halstead-Nussloch G."/>
        </authorList>
    </citation>
    <scope>NUCLEOTIDE SEQUENCE [LARGE SCALE GENOMIC DNA]</scope>
    <source>
        <strain evidence="5">AATW-2023a</strain>
        <tissue evidence="5">Whole specimen</tissue>
    </source>
</reference>
<dbReference type="PANTHER" id="PTHR22799:SF3">
    <property type="entry name" value="TETRANECTIN"/>
    <property type="match status" value="1"/>
</dbReference>
<evidence type="ECO:0000313" key="5">
    <source>
        <dbReference type="EMBL" id="KAK6179557.1"/>
    </source>
</evidence>
<dbReference type="InterPro" id="IPR016186">
    <property type="entry name" value="C-type_lectin-like/link_sf"/>
</dbReference>
<keyword evidence="3" id="KW-0732">Signal</keyword>
<dbReference type="EMBL" id="JAZGQO010000008">
    <property type="protein sequence ID" value="KAK6179557.1"/>
    <property type="molecule type" value="Genomic_DNA"/>
</dbReference>
<dbReference type="InterPro" id="IPR001304">
    <property type="entry name" value="C-type_lectin-like"/>
</dbReference>
<dbReference type="Gene3D" id="3.10.100.10">
    <property type="entry name" value="Mannose-Binding Protein A, subunit A"/>
    <property type="match status" value="1"/>
</dbReference>
<evidence type="ECO:0000313" key="6">
    <source>
        <dbReference type="Proteomes" id="UP001347796"/>
    </source>
</evidence>
<protein>
    <recommendedName>
        <fullName evidence="4">C-type lectin domain-containing protein</fullName>
    </recommendedName>
</protein>
<evidence type="ECO:0000256" key="1">
    <source>
        <dbReference type="ARBA" id="ARBA00022734"/>
    </source>
</evidence>
<dbReference type="PANTHER" id="PTHR22799">
    <property type="entry name" value="TETRANECTIN-RELATED"/>
    <property type="match status" value="1"/>
</dbReference>
<name>A0AAN8JMD1_PATCE</name>
<keyword evidence="2" id="KW-1015">Disulfide bond</keyword>
<keyword evidence="6" id="KW-1185">Reference proteome</keyword>
<evidence type="ECO:0000256" key="2">
    <source>
        <dbReference type="ARBA" id="ARBA00023157"/>
    </source>
</evidence>
<proteinExistence type="predicted"/>
<feature type="signal peptide" evidence="3">
    <location>
        <begin position="1"/>
        <end position="21"/>
    </location>
</feature>
<comment type="caution">
    <text evidence="5">The sequence shown here is derived from an EMBL/GenBank/DDBJ whole genome shotgun (WGS) entry which is preliminary data.</text>
</comment>
<dbReference type="Pfam" id="PF00059">
    <property type="entry name" value="Lectin_C"/>
    <property type="match status" value="1"/>
</dbReference>
<feature type="chain" id="PRO_5042918002" description="C-type lectin domain-containing protein" evidence="3">
    <location>
        <begin position="22"/>
        <end position="239"/>
    </location>
</feature>
<feature type="domain" description="C-type lectin" evidence="4">
    <location>
        <begin position="120"/>
        <end position="235"/>
    </location>
</feature>
<dbReference type="InterPro" id="IPR016187">
    <property type="entry name" value="CTDL_fold"/>
</dbReference>